<proteinExistence type="predicted"/>
<feature type="signal peptide" evidence="1">
    <location>
        <begin position="1"/>
        <end position="17"/>
    </location>
</feature>
<evidence type="ECO:0000313" key="2">
    <source>
        <dbReference type="EMBL" id="PAX07643.1"/>
    </source>
</evidence>
<dbReference type="AlphaFoldDB" id="A0A2A2SEK2"/>
<reference evidence="3" key="1">
    <citation type="submission" date="2017-09" db="EMBL/GenBank/DDBJ databases">
        <authorList>
            <person name="Feng G."/>
            <person name="Zhu H."/>
        </authorList>
    </citation>
    <scope>NUCLEOTIDE SEQUENCE [LARGE SCALE GENOMIC DNA]</scope>
    <source>
        <strain evidence="3">1PNM-20</strain>
    </source>
</reference>
<sequence>MTALLLLAVLLQTSGQAADAEKADPVVCRREAPIGSHVPGRRVCRKRSEWAAKSTRVGQDGRVVPQWQGNAGFSPRN</sequence>
<keyword evidence="3" id="KW-1185">Reference proteome</keyword>
<gene>
    <name evidence="2" type="ORF">CKY28_08315</name>
</gene>
<evidence type="ECO:0000256" key="1">
    <source>
        <dbReference type="SAM" id="SignalP"/>
    </source>
</evidence>
<evidence type="ECO:0008006" key="4">
    <source>
        <dbReference type="Google" id="ProtNLM"/>
    </source>
</evidence>
<protein>
    <recommendedName>
        <fullName evidence="4">Secreted protein</fullName>
    </recommendedName>
</protein>
<dbReference type="OrthoDB" id="7452412at2"/>
<dbReference type="RefSeq" id="WP_095997885.1">
    <property type="nucleotide sequence ID" value="NZ_NSLI01000003.1"/>
</dbReference>
<dbReference type="Proteomes" id="UP000218151">
    <property type="component" value="Unassembled WGS sequence"/>
</dbReference>
<accession>A0A2A2SEK2</accession>
<comment type="caution">
    <text evidence="2">The sequence shown here is derived from an EMBL/GenBank/DDBJ whole genome shotgun (WGS) entry which is preliminary data.</text>
</comment>
<dbReference type="EMBL" id="NSLI01000003">
    <property type="protein sequence ID" value="PAX07643.1"/>
    <property type="molecule type" value="Genomic_DNA"/>
</dbReference>
<name>A0A2A2SEK2_9SPHN</name>
<evidence type="ECO:0000313" key="3">
    <source>
        <dbReference type="Proteomes" id="UP000218151"/>
    </source>
</evidence>
<organism evidence="2 3">
    <name type="scientific">Sphingomonas lenta</name>
    <dbReference type="NCBI Taxonomy" id="1141887"/>
    <lineage>
        <taxon>Bacteria</taxon>
        <taxon>Pseudomonadati</taxon>
        <taxon>Pseudomonadota</taxon>
        <taxon>Alphaproteobacteria</taxon>
        <taxon>Sphingomonadales</taxon>
        <taxon>Sphingomonadaceae</taxon>
        <taxon>Sphingomonas</taxon>
    </lineage>
</organism>
<feature type="chain" id="PRO_5013036688" description="Secreted protein" evidence="1">
    <location>
        <begin position="18"/>
        <end position="77"/>
    </location>
</feature>
<keyword evidence="1" id="KW-0732">Signal</keyword>